<sequence length="244" mass="27098">MHKSDIHPTILLGEARSSHPLSLPPDQPTKHFSPPDYQKYATAMRCVVSREEPLRGNIRPRLAFFAWCVACGYLLTCRPLPKVVLCYCTSKKPSNISQQKNSKMPPGFRVATAEHTTGDREVVCRDYVFGWLSADLCGRREKTPTPPALRRTVPVSPCRIHSASTSKLNKLKELSMCISRVPCDQTEGKGTVCTKSGAHLVASNRPLADRTANRRNTPLFFPSSSPPKLPPRGIIEVGYDSVTW</sequence>
<dbReference type="EMBL" id="JAKELL010000079">
    <property type="protein sequence ID" value="KAH8984144.1"/>
    <property type="molecule type" value="Genomic_DNA"/>
</dbReference>
<evidence type="ECO:0000313" key="2">
    <source>
        <dbReference type="Proteomes" id="UP001201163"/>
    </source>
</evidence>
<gene>
    <name evidence="1" type="ORF">EDB92DRAFT_1504872</name>
</gene>
<reference evidence="1" key="1">
    <citation type="submission" date="2022-01" db="EMBL/GenBank/DDBJ databases">
        <title>Comparative genomics reveals a dynamic genome evolution in the ectomycorrhizal milk-cap (Lactarius) mushrooms.</title>
        <authorList>
            <consortium name="DOE Joint Genome Institute"/>
            <person name="Lebreton A."/>
            <person name="Tang N."/>
            <person name="Kuo A."/>
            <person name="LaButti K."/>
            <person name="Drula E."/>
            <person name="Barry K."/>
            <person name="Clum A."/>
            <person name="Lipzen A."/>
            <person name="Mousain D."/>
            <person name="Ng V."/>
            <person name="Wang R."/>
            <person name="Wang X."/>
            <person name="Dai Y."/>
            <person name="Henrissat B."/>
            <person name="Grigoriev I.V."/>
            <person name="Guerin-Laguette A."/>
            <person name="Yu F."/>
            <person name="Martin F.M."/>
        </authorList>
    </citation>
    <scope>NUCLEOTIDE SEQUENCE</scope>
    <source>
        <strain evidence="1">QP</strain>
    </source>
</reference>
<keyword evidence="2" id="KW-1185">Reference proteome</keyword>
<dbReference type="AlphaFoldDB" id="A0AAD4LDD0"/>
<evidence type="ECO:0000313" key="1">
    <source>
        <dbReference type="EMBL" id="KAH8984144.1"/>
    </source>
</evidence>
<name>A0AAD4LDD0_9AGAM</name>
<proteinExistence type="predicted"/>
<protein>
    <submittedName>
        <fullName evidence="1">Uncharacterized protein</fullName>
    </submittedName>
</protein>
<organism evidence="1 2">
    <name type="scientific">Lactarius akahatsu</name>
    <dbReference type="NCBI Taxonomy" id="416441"/>
    <lineage>
        <taxon>Eukaryota</taxon>
        <taxon>Fungi</taxon>
        <taxon>Dikarya</taxon>
        <taxon>Basidiomycota</taxon>
        <taxon>Agaricomycotina</taxon>
        <taxon>Agaricomycetes</taxon>
        <taxon>Russulales</taxon>
        <taxon>Russulaceae</taxon>
        <taxon>Lactarius</taxon>
    </lineage>
</organism>
<dbReference type="Proteomes" id="UP001201163">
    <property type="component" value="Unassembled WGS sequence"/>
</dbReference>
<accession>A0AAD4LDD0</accession>
<comment type="caution">
    <text evidence="1">The sequence shown here is derived from an EMBL/GenBank/DDBJ whole genome shotgun (WGS) entry which is preliminary data.</text>
</comment>